<name>A0A151SEK4_CAJCA</name>
<dbReference type="PANTHER" id="PTHR34061">
    <property type="entry name" value="PROTEIN, PUTATIVE-RELATED"/>
    <property type="match status" value="1"/>
</dbReference>
<accession>A0A151SEK4</accession>
<gene>
    <name evidence="1" type="ORF">KK1_024943</name>
</gene>
<proteinExistence type="predicted"/>
<reference evidence="1" key="1">
    <citation type="journal article" date="2012" name="Nat. Biotechnol.">
        <title>Draft genome sequence of pigeonpea (Cajanus cajan), an orphan legume crop of resource-poor farmers.</title>
        <authorList>
            <person name="Varshney R.K."/>
            <person name="Chen W."/>
            <person name="Li Y."/>
            <person name="Bharti A.K."/>
            <person name="Saxena R.K."/>
            <person name="Schlueter J.A."/>
            <person name="Donoghue M.T."/>
            <person name="Azam S."/>
            <person name="Fan G."/>
            <person name="Whaley A.M."/>
            <person name="Farmer A.D."/>
            <person name="Sheridan J."/>
            <person name="Iwata A."/>
            <person name="Tuteja R."/>
            <person name="Penmetsa R.V."/>
            <person name="Wu W."/>
            <person name="Upadhyaya H.D."/>
            <person name="Yang S.P."/>
            <person name="Shah T."/>
            <person name="Saxena K.B."/>
            <person name="Michael T."/>
            <person name="McCombie W.R."/>
            <person name="Yang B."/>
            <person name="Zhang G."/>
            <person name="Yang H."/>
            <person name="Wang J."/>
            <person name="Spillane C."/>
            <person name="Cook D.R."/>
            <person name="May G.D."/>
            <person name="Xu X."/>
            <person name="Jackson S.A."/>
        </authorList>
    </citation>
    <scope>NUCLEOTIDE SEQUENCE [LARGE SCALE GENOMIC DNA]</scope>
</reference>
<protein>
    <submittedName>
        <fullName evidence="1">Uncharacterized protein</fullName>
    </submittedName>
</protein>
<evidence type="ECO:0000313" key="1">
    <source>
        <dbReference type="EMBL" id="KYP53121.1"/>
    </source>
</evidence>
<dbReference type="Gramene" id="C.cajan_24845.t">
    <property type="protein sequence ID" value="C.cajan_24845.t.cds1"/>
    <property type="gene ID" value="C.cajan_24845"/>
</dbReference>
<dbReference type="EMBL" id="KQ483416">
    <property type="protein sequence ID" value="KYP53121.1"/>
    <property type="molecule type" value="Genomic_DNA"/>
</dbReference>
<evidence type="ECO:0000313" key="2">
    <source>
        <dbReference type="Proteomes" id="UP000075243"/>
    </source>
</evidence>
<dbReference type="PANTHER" id="PTHR34061:SF2">
    <property type="entry name" value="PROTEIN, PUTATIVE-RELATED"/>
    <property type="match status" value="1"/>
</dbReference>
<dbReference type="Proteomes" id="UP000075243">
    <property type="component" value="Unassembled WGS sequence"/>
</dbReference>
<keyword evidence="2" id="KW-1185">Reference proteome</keyword>
<dbReference type="OMA" id="LEWCSCF"/>
<sequence>MKVNPGLGMSCTRTCFSEGSRRVKNSSCTCQKLEGVATWLCQSVANVFFASLEWCSCFNVDTNDGYDGDSTTCATPLILNAAKEDSASSRILKHARLNEHVSI</sequence>
<dbReference type="AlphaFoldDB" id="A0A151SEK4"/>
<organism evidence="1 2">
    <name type="scientific">Cajanus cajan</name>
    <name type="common">Pigeon pea</name>
    <name type="synonym">Cajanus indicus</name>
    <dbReference type="NCBI Taxonomy" id="3821"/>
    <lineage>
        <taxon>Eukaryota</taxon>
        <taxon>Viridiplantae</taxon>
        <taxon>Streptophyta</taxon>
        <taxon>Embryophyta</taxon>
        <taxon>Tracheophyta</taxon>
        <taxon>Spermatophyta</taxon>
        <taxon>Magnoliopsida</taxon>
        <taxon>eudicotyledons</taxon>
        <taxon>Gunneridae</taxon>
        <taxon>Pentapetalae</taxon>
        <taxon>rosids</taxon>
        <taxon>fabids</taxon>
        <taxon>Fabales</taxon>
        <taxon>Fabaceae</taxon>
        <taxon>Papilionoideae</taxon>
        <taxon>50 kb inversion clade</taxon>
        <taxon>NPAAA clade</taxon>
        <taxon>indigoferoid/millettioid clade</taxon>
        <taxon>Phaseoleae</taxon>
        <taxon>Cajanus</taxon>
    </lineage>
</organism>